<evidence type="ECO:0000259" key="1">
    <source>
        <dbReference type="PROSITE" id="PS51379"/>
    </source>
</evidence>
<dbReference type="PANTHER" id="PTHR43122">
    <property type="entry name" value="FERREDOXIN SUBUNIT OF PYRUVATE:FLAVODOXIN OXIDOREDUCTASE-RELATED"/>
    <property type="match status" value="1"/>
</dbReference>
<feature type="domain" description="4Fe-4S ferredoxin-type" evidence="1">
    <location>
        <begin position="115"/>
        <end position="142"/>
    </location>
</feature>
<gene>
    <name evidence="2" type="ORF">S06H3_48654</name>
</gene>
<organism evidence="2">
    <name type="scientific">marine sediment metagenome</name>
    <dbReference type="NCBI Taxonomy" id="412755"/>
    <lineage>
        <taxon>unclassified sequences</taxon>
        <taxon>metagenomes</taxon>
        <taxon>ecological metagenomes</taxon>
    </lineage>
</organism>
<evidence type="ECO:0000313" key="2">
    <source>
        <dbReference type="EMBL" id="GAI43781.1"/>
    </source>
</evidence>
<reference evidence="2" key="1">
    <citation type="journal article" date="2014" name="Front. Microbiol.">
        <title>High frequency of phylogenetically diverse reductive dehalogenase-homologous genes in deep subseafloor sedimentary metagenomes.</title>
        <authorList>
            <person name="Kawai M."/>
            <person name="Futagami T."/>
            <person name="Toyoda A."/>
            <person name="Takaki Y."/>
            <person name="Nishi S."/>
            <person name="Hori S."/>
            <person name="Arai W."/>
            <person name="Tsubouchi T."/>
            <person name="Morono Y."/>
            <person name="Uchiyama I."/>
            <person name="Ito T."/>
            <person name="Fujiyama A."/>
            <person name="Inagaki F."/>
            <person name="Takami H."/>
        </authorList>
    </citation>
    <scope>NUCLEOTIDE SEQUENCE</scope>
    <source>
        <strain evidence="2">Expedition CK06-06</strain>
    </source>
</reference>
<name>X1PMM2_9ZZZZ</name>
<dbReference type="PROSITE" id="PS00198">
    <property type="entry name" value="4FE4S_FER_1"/>
    <property type="match status" value="1"/>
</dbReference>
<dbReference type="AlphaFoldDB" id="X1PMM2"/>
<dbReference type="Gene3D" id="3.30.70.20">
    <property type="match status" value="1"/>
</dbReference>
<sequence>ALLELHNTTKELGFKTIAGAAFIGRHSFDSEETPIATGRPDAEDLRKAHEFGAKVLEKIKGMDEVLEIDVPGNHPYRERGSGGPRSPETDEATCILCGMCARVCPTGCVEVSDVVETQKDQCIACTACVQNCPTGARHWEHEGILGAAKWLSTEHGDRKEPEIFL</sequence>
<dbReference type="SUPFAM" id="SSF54862">
    <property type="entry name" value="4Fe-4S ferredoxins"/>
    <property type="match status" value="1"/>
</dbReference>
<accession>X1PMM2</accession>
<dbReference type="PANTHER" id="PTHR43122:SF1">
    <property type="entry name" value="IRON-SULFUR-BINDING PROTEIN"/>
    <property type="match status" value="1"/>
</dbReference>
<dbReference type="InterPro" id="IPR017896">
    <property type="entry name" value="4Fe4S_Fe-S-bd"/>
</dbReference>
<dbReference type="Pfam" id="PF12838">
    <property type="entry name" value="Fer4_7"/>
    <property type="match status" value="1"/>
</dbReference>
<proteinExistence type="predicted"/>
<comment type="caution">
    <text evidence="2">The sequence shown here is derived from an EMBL/GenBank/DDBJ whole genome shotgun (WGS) entry which is preliminary data.</text>
</comment>
<dbReference type="PROSITE" id="PS51379">
    <property type="entry name" value="4FE4S_FER_2"/>
    <property type="match status" value="2"/>
</dbReference>
<feature type="non-terminal residue" evidence="2">
    <location>
        <position position="1"/>
    </location>
</feature>
<dbReference type="InterPro" id="IPR017900">
    <property type="entry name" value="4Fe4S_Fe_S_CS"/>
</dbReference>
<feature type="domain" description="4Fe-4S ferredoxin-type" evidence="1">
    <location>
        <begin position="85"/>
        <end position="114"/>
    </location>
</feature>
<protein>
    <recommendedName>
        <fullName evidence="1">4Fe-4S ferredoxin-type domain-containing protein</fullName>
    </recommendedName>
</protein>
<dbReference type="EMBL" id="BARV01030653">
    <property type="protein sequence ID" value="GAI43781.1"/>
    <property type="molecule type" value="Genomic_DNA"/>
</dbReference>